<evidence type="ECO:0000256" key="2">
    <source>
        <dbReference type="ARBA" id="ARBA00022679"/>
    </source>
</evidence>
<keyword evidence="1" id="KW-0328">Glycosyltransferase</keyword>
<keyword evidence="5" id="KW-1185">Reference proteome</keyword>
<evidence type="ECO:0000256" key="1">
    <source>
        <dbReference type="ARBA" id="ARBA00022676"/>
    </source>
</evidence>
<gene>
    <name evidence="4" type="ORF">J2X01_001303</name>
</gene>
<name>A0ABU1UA18_9MICC</name>
<dbReference type="InterPro" id="IPR028098">
    <property type="entry name" value="Glyco_trans_4-like_N"/>
</dbReference>
<organism evidence="4 5">
    <name type="scientific">Arthrobacter ginsengisoli</name>
    <dbReference type="NCBI Taxonomy" id="1356565"/>
    <lineage>
        <taxon>Bacteria</taxon>
        <taxon>Bacillati</taxon>
        <taxon>Actinomycetota</taxon>
        <taxon>Actinomycetes</taxon>
        <taxon>Micrococcales</taxon>
        <taxon>Micrococcaceae</taxon>
        <taxon>Arthrobacter</taxon>
    </lineage>
</organism>
<feature type="domain" description="Glycosyltransferase subfamily 4-like N-terminal" evidence="3">
    <location>
        <begin position="27"/>
        <end position="128"/>
    </location>
</feature>
<evidence type="ECO:0000313" key="4">
    <source>
        <dbReference type="EMBL" id="MDR7082018.1"/>
    </source>
</evidence>
<protein>
    <submittedName>
        <fullName evidence="4">Glycosyltransferase involved in cell wall biosynthesis</fullName>
    </submittedName>
</protein>
<accession>A0ABU1UA18</accession>
<dbReference type="Pfam" id="PF13439">
    <property type="entry name" value="Glyco_transf_4"/>
    <property type="match status" value="1"/>
</dbReference>
<sequence length="412" mass="44876">MPEERWSDKRLDDAMRVLVYPHELATGGSQINALELAGAVRDLGHEVVVFATSGVLIDKVRRLDLEFVEAPARKHGVDPATIRKLTSTVRARDIDVVHPYEWAPSVDTAFGPGLRYGTPAVMTVLSMDVPDFLPRHFPLIVGTHALAAEEALRRTQIQVMEPPVDTEHNKPSAVSAARRKLKIPPGHLVISVVGRLTTDLEKILGVEAAVRVVDSLSARRPVVLLIAGGGDGLPTVHAAALAVNRRHGRDVVRVHGNVSDPRPLYEAADVVLGMGSSALRGMAYAKPLIVQGTAGFWKLASPETAPQFLQEGWFGHGGGGAGELQQILTGLLDNEELRSGLGAFGRKLVEDRYALDAAALRLEATYRSLLLTQQARRLNSSLFRTGYEVAKFRAVMNLRKSEPLRRLRKSVL</sequence>
<proteinExistence type="predicted"/>
<dbReference type="Gene3D" id="3.40.50.2000">
    <property type="entry name" value="Glycogen Phosphorylase B"/>
    <property type="match status" value="2"/>
</dbReference>
<dbReference type="RefSeq" id="WP_310051968.1">
    <property type="nucleotide sequence ID" value="NZ_JAVDVQ010000004.1"/>
</dbReference>
<evidence type="ECO:0000313" key="5">
    <source>
        <dbReference type="Proteomes" id="UP001252243"/>
    </source>
</evidence>
<dbReference type="CDD" id="cd03801">
    <property type="entry name" value="GT4_PimA-like"/>
    <property type="match status" value="1"/>
</dbReference>
<dbReference type="Pfam" id="PF13692">
    <property type="entry name" value="Glyco_trans_1_4"/>
    <property type="match status" value="1"/>
</dbReference>
<dbReference type="PANTHER" id="PTHR12526">
    <property type="entry name" value="GLYCOSYLTRANSFERASE"/>
    <property type="match status" value="1"/>
</dbReference>
<dbReference type="PANTHER" id="PTHR12526:SF510">
    <property type="entry name" value="D-INOSITOL 3-PHOSPHATE GLYCOSYLTRANSFERASE"/>
    <property type="match status" value="1"/>
</dbReference>
<keyword evidence="2" id="KW-0808">Transferase</keyword>
<evidence type="ECO:0000259" key="3">
    <source>
        <dbReference type="Pfam" id="PF13439"/>
    </source>
</evidence>
<reference evidence="4 5" key="1">
    <citation type="submission" date="2023-07" db="EMBL/GenBank/DDBJ databases">
        <title>Sorghum-associated microbial communities from plants grown in Nebraska, USA.</title>
        <authorList>
            <person name="Schachtman D."/>
        </authorList>
    </citation>
    <scope>NUCLEOTIDE SEQUENCE [LARGE SCALE GENOMIC DNA]</scope>
    <source>
        <strain evidence="4 5">BE167</strain>
    </source>
</reference>
<dbReference type="EMBL" id="JAVDVQ010000004">
    <property type="protein sequence ID" value="MDR7082018.1"/>
    <property type="molecule type" value="Genomic_DNA"/>
</dbReference>
<dbReference type="SUPFAM" id="SSF53756">
    <property type="entry name" value="UDP-Glycosyltransferase/glycogen phosphorylase"/>
    <property type="match status" value="1"/>
</dbReference>
<dbReference type="Proteomes" id="UP001252243">
    <property type="component" value="Unassembled WGS sequence"/>
</dbReference>
<comment type="caution">
    <text evidence="4">The sequence shown here is derived from an EMBL/GenBank/DDBJ whole genome shotgun (WGS) entry which is preliminary data.</text>
</comment>